<dbReference type="CDD" id="cd00229">
    <property type="entry name" value="SGNH_hydrolase"/>
    <property type="match status" value="1"/>
</dbReference>
<dbReference type="SUPFAM" id="SSF52266">
    <property type="entry name" value="SGNH hydrolase"/>
    <property type="match status" value="1"/>
</dbReference>
<dbReference type="Gene3D" id="3.40.50.1110">
    <property type="entry name" value="SGNH hydrolase"/>
    <property type="match status" value="1"/>
</dbReference>
<protein>
    <recommendedName>
        <fullName evidence="3">AlgX/AlgJ SGNH hydrolase-like domain-containing protein</fullName>
    </recommendedName>
</protein>
<evidence type="ECO:0008006" key="3">
    <source>
        <dbReference type="Google" id="ProtNLM"/>
    </source>
</evidence>
<name>A0A1G1KQU7_9BACT</name>
<dbReference type="InterPro" id="IPR036514">
    <property type="entry name" value="SGNH_hydro_sf"/>
</dbReference>
<dbReference type="AlphaFoldDB" id="A0A1G1KQU7"/>
<sequence>MKNLFKNLLLLLFVTIIVLLVAEGIFRLTRKADALEISTGKMNSKYHHALEPNSELRMASSVSGEFDVTAHINNFGFRGPQMDEAKKPGQKRIFIVGDSFTFGVGAKDNETIPFLLQQKLDPTREKIEIVNDGHGHYSPLIYYLRFRDEIQKFKPDMVIMMLDFSDIWDDWHFERMAVRDAAGDIIAVNPYYENGKFNLWNYLRANSVMCKYLHNKMVRTVLKIQKLGLKNYLKAKIEGKRAKAVIATGGEESIDQDGKIFLRGSLKAAEIKKHFPRTAKYILMCRDLTNANGAQFILVMYPYGIQVGPNQWNEGRVFWGFEKGKLYDDLFSFNLVENFAKENGIPFIKILNELRAHADEKLYFDYDGHLTPRGNEIVAETLVSALVYESLGSAQK</sequence>
<gene>
    <name evidence="1" type="ORF">A3G33_03080</name>
</gene>
<dbReference type="EMBL" id="MHFR01000066">
    <property type="protein sequence ID" value="OGW95320.1"/>
    <property type="molecule type" value="Genomic_DNA"/>
</dbReference>
<dbReference type="Proteomes" id="UP000178187">
    <property type="component" value="Unassembled WGS sequence"/>
</dbReference>
<evidence type="ECO:0000313" key="2">
    <source>
        <dbReference type="Proteomes" id="UP000178187"/>
    </source>
</evidence>
<organism evidence="1 2">
    <name type="scientific">Candidatus Danuiimicrobium aquiferis</name>
    <dbReference type="NCBI Taxonomy" id="1801832"/>
    <lineage>
        <taxon>Bacteria</taxon>
        <taxon>Pseudomonadati</taxon>
        <taxon>Candidatus Omnitrophota</taxon>
        <taxon>Candidatus Danuiimicrobium</taxon>
    </lineage>
</organism>
<reference evidence="1 2" key="1">
    <citation type="journal article" date="2016" name="Nat. Commun.">
        <title>Thousands of microbial genomes shed light on interconnected biogeochemical processes in an aquifer system.</title>
        <authorList>
            <person name="Anantharaman K."/>
            <person name="Brown C.T."/>
            <person name="Hug L.A."/>
            <person name="Sharon I."/>
            <person name="Castelle C.J."/>
            <person name="Probst A.J."/>
            <person name="Thomas B.C."/>
            <person name="Singh A."/>
            <person name="Wilkins M.J."/>
            <person name="Karaoz U."/>
            <person name="Brodie E.L."/>
            <person name="Williams K.H."/>
            <person name="Hubbard S.S."/>
            <person name="Banfield J.F."/>
        </authorList>
    </citation>
    <scope>NUCLEOTIDE SEQUENCE [LARGE SCALE GENOMIC DNA]</scope>
</reference>
<proteinExistence type="predicted"/>
<evidence type="ECO:0000313" key="1">
    <source>
        <dbReference type="EMBL" id="OGW95320.1"/>
    </source>
</evidence>
<accession>A0A1G1KQU7</accession>
<comment type="caution">
    <text evidence="1">The sequence shown here is derived from an EMBL/GenBank/DDBJ whole genome shotgun (WGS) entry which is preliminary data.</text>
</comment>
<dbReference type="GO" id="GO:0016788">
    <property type="term" value="F:hydrolase activity, acting on ester bonds"/>
    <property type="evidence" value="ECO:0007669"/>
    <property type="project" value="UniProtKB-ARBA"/>
</dbReference>